<reference evidence="3 4" key="1">
    <citation type="submission" date="2024-04" db="EMBL/GenBank/DDBJ databases">
        <title>Genome sequencing and assembly of rice foliar adapted Chryseobacterium endophyticum OsEnb-ALM-A6.</title>
        <authorList>
            <person name="Kumar S."/>
            <person name="Javed M."/>
            <person name="Chouhan V."/>
            <person name="Charishma K."/>
            <person name="Patel A."/>
            <person name="Kumar M."/>
            <person name="Sahu K.P."/>
            <person name="Kumar A."/>
        </authorList>
    </citation>
    <scope>NUCLEOTIDE SEQUENCE [LARGE SCALE GENOMIC DNA]</scope>
    <source>
        <strain evidence="3 4">OsEnb-ALM-A6</strain>
    </source>
</reference>
<keyword evidence="2" id="KW-0732">Signal</keyword>
<protein>
    <submittedName>
        <fullName evidence="3">Uncharacterized protein</fullName>
    </submittedName>
</protein>
<sequence length="158" mass="16374">MKKIKVLTVLMATSLLKAQVQINGGLTFGISNSNVMIDGSAGFSSQSGAGPYSGKGIIIPSVDLVNFQFNLTLAGGATFPTWFDGMIVYNNATGTTLTTGNRSSTAIVVTPGFIISIIRTVPVLEMSPADSGSPSAETASASRQAMLPQDRLLPSTDN</sequence>
<feature type="chain" id="PRO_5044020083" evidence="2">
    <location>
        <begin position="19"/>
        <end position="158"/>
    </location>
</feature>
<evidence type="ECO:0000313" key="3">
    <source>
        <dbReference type="EMBL" id="XAO74035.1"/>
    </source>
</evidence>
<dbReference type="RefSeq" id="WP_345766326.1">
    <property type="nucleotide sequence ID" value="NZ_CP154834.1"/>
</dbReference>
<dbReference type="Proteomes" id="UP001463665">
    <property type="component" value="Chromosome"/>
</dbReference>
<proteinExistence type="predicted"/>
<evidence type="ECO:0000256" key="1">
    <source>
        <dbReference type="SAM" id="MobiDB-lite"/>
    </source>
</evidence>
<gene>
    <name evidence="3" type="ORF">AAFP95_20575</name>
</gene>
<dbReference type="EMBL" id="CP154834">
    <property type="protein sequence ID" value="XAO74035.1"/>
    <property type="molecule type" value="Genomic_DNA"/>
</dbReference>
<keyword evidence="4" id="KW-1185">Reference proteome</keyword>
<accession>A0AAU6WNI8</accession>
<evidence type="ECO:0000256" key="2">
    <source>
        <dbReference type="SAM" id="SignalP"/>
    </source>
</evidence>
<organism evidence="3 4">
    <name type="scientific">Chryseobacterium endophyticum</name>
    <dbReference type="NCBI Taxonomy" id="1854762"/>
    <lineage>
        <taxon>Bacteria</taxon>
        <taxon>Pseudomonadati</taxon>
        <taxon>Bacteroidota</taxon>
        <taxon>Flavobacteriia</taxon>
        <taxon>Flavobacteriales</taxon>
        <taxon>Weeksellaceae</taxon>
        <taxon>Chryseobacterium group</taxon>
        <taxon>Chryseobacterium</taxon>
    </lineage>
</organism>
<dbReference type="AlphaFoldDB" id="A0AAU6WNI8"/>
<evidence type="ECO:0000313" key="4">
    <source>
        <dbReference type="Proteomes" id="UP001463665"/>
    </source>
</evidence>
<feature type="compositionally biased region" description="Polar residues" evidence="1">
    <location>
        <begin position="130"/>
        <end position="143"/>
    </location>
</feature>
<name>A0AAU6WNI8_9FLAO</name>
<feature type="signal peptide" evidence="2">
    <location>
        <begin position="1"/>
        <end position="18"/>
    </location>
</feature>
<feature type="region of interest" description="Disordered" evidence="1">
    <location>
        <begin position="128"/>
        <end position="158"/>
    </location>
</feature>